<dbReference type="AlphaFoldDB" id="A0A3M7S2Z6"/>
<proteinExistence type="predicted"/>
<protein>
    <submittedName>
        <fullName evidence="2">Uncharacterized protein</fullName>
    </submittedName>
</protein>
<dbReference type="Proteomes" id="UP000276133">
    <property type="component" value="Unassembled WGS sequence"/>
</dbReference>
<keyword evidence="3" id="KW-1185">Reference proteome</keyword>
<name>A0A3M7S2Z6_BRAPC</name>
<organism evidence="2 3">
    <name type="scientific">Brachionus plicatilis</name>
    <name type="common">Marine rotifer</name>
    <name type="synonym">Brachionus muelleri</name>
    <dbReference type="NCBI Taxonomy" id="10195"/>
    <lineage>
        <taxon>Eukaryota</taxon>
        <taxon>Metazoa</taxon>
        <taxon>Spiralia</taxon>
        <taxon>Gnathifera</taxon>
        <taxon>Rotifera</taxon>
        <taxon>Eurotatoria</taxon>
        <taxon>Monogononta</taxon>
        <taxon>Pseudotrocha</taxon>
        <taxon>Ploima</taxon>
        <taxon>Brachionidae</taxon>
        <taxon>Brachionus</taxon>
    </lineage>
</organism>
<evidence type="ECO:0000313" key="2">
    <source>
        <dbReference type="EMBL" id="RNA30142.1"/>
    </source>
</evidence>
<keyword evidence="1" id="KW-0732">Signal</keyword>
<feature type="signal peptide" evidence="1">
    <location>
        <begin position="1"/>
        <end position="21"/>
    </location>
</feature>
<dbReference type="OrthoDB" id="7938441at2759"/>
<comment type="caution">
    <text evidence="2">The sequence shown here is derived from an EMBL/GenBank/DDBJ whole genome shotgun (WGS) entry which is preliminary data.</text>
</comment>
<sequence>MLKLQFLIIFLVLYTLKSADSRNQELNCVLFNEKYHEYMYAANFLFSKNFKRTIYTFPLGLFYSAKNGHNFDFTEDDRKGVWIIEPVSGRKNVYYLKNLKYEEYLYAGDKVPKFIFFDTNMRFVNTKKDFSPSDEKFMWKFERLNKMGSYFIYNVEYNEPLFADFHRTRENIRRDVLTWYKDPNGLQFSWNVKCKNDAKLD</sequence>
<accession>A0A3M7S2Z6</accession>
<feature type="chain" id="PRO_5018228541" evidence="1">
    <location>
        <begin position="22"/>
        <end position="201"/>
    </location>
</feature>
<evidence type="ECO:0000313" key="3">
    <source>
        <dbReference type="Proteomes" id="UP000276133"/>
    </source>
</evidence>
<reference evidence="2 3" key="1">
    <citation type="journal article" date="2018" name="Sci. Rep.">
        <title>Genomic signatures of local adaptation to the degree of environmental predictability in rotifers.</title>
        <authorList>
            <person name="Franch-Gras L."/>
            <person name="Hahn C."/>
            <person name="Garcia-Roger E.M."/>
            <person name="Carmona M.J."/>
            <person name="Serra M."/>
            <person name="Gomez A."/>
        </authorList>
    </citation>
    <scope>NUCLEOTIDE SEQUENCE [LARGE SCALE GENOMIC DNA]</scope>
    <source>
        <strain evidence="2">HYR1</strain>
    </source>
</reference>
<gene>
    <name evidence="2" type="ORF">BpHYR1_000732</name>
</gene>
<dbReference type="EMBL" id="REGN01002120">
    <property type="protein sequence ID" value="RNA30142.1"/>
    <property type="molecule type" value="Genomic_DNA"/>
</dbReference>
<evidence type="ECO:0000256" key="1">
    <source>
        <dbReference type="SAM" id="SignalP"/>
    </source>
</evidence>